<feature type="transmembrane region" description="Helical" evidence="1">
    <location>
        <begin position="46"/>
        <end position="64"/>
    </location>
</feature>
<dbReference type="Proteomes" id="UP000396862">
    <property type="component" value="Unassembled WGS sequence"/>
</dbReference>
<evidence type="ECO:0000313" key="5">
    <source>
        <dbReference type="Proteomes" id="UP000396862"/>
    </source>
</evidence>
<keyword evidence="1" id="KW-0472">Membrane</keyword>
<dbReference type="RefSeq" id="WP_106541299.1">
    <property type="nucleotide sequence ID" value="NZ_BLAU01000001.1"/>
</dbReference>
<evidence type="ECO:0008006" key="6">
    <source>
        <dbReference type="Google" id="ProtNLM"/>
    </source>
</evidence>
<proteinExistence type="predicted"/>
<dbReference type="AlphaFoldDB" id="A0A2P8CIF6"/>
<evidence type="ECO:0000313" key="4">
    <source>
        <dbReference type="Proteomes" id="UP000240621"/>
    </source>
</evidence>
<evidence type="ECO:0000256" key="1">
    <source>
        <dbReference type="SAM" id="Phobius"/>
    </source>
</evidence>
<name>A0A2P8CIF6_9BACT</name>
<dbReference type="EMBL" id="BLAU01000001">
    <property type="protein sequence ID" value="GET20888.1"/>
    <property type="molecule type" value="Genomic_DNA"/>
</dbReference>
<dbReference type="EMBL" id="PYGC01000002">
    <property type="protein sequence ID" value="PSK84723.1"/>
    <property type="molecule type" value="Genomic_DNA"/>
</dbReference>
<keyword evidence="1" id="KW-0812">Transmembrane</keyword>
<keyword evidence="5" id="KW-1185">Reference proteome</keyword>
<feature type="transmembrane region" description="Helical" evidence="1">
    <location>
        <begin position="124"/>
        <end position="144"/>
    </location>
</feature>
<evidence type="ECO:0000313" key="2">
    <source>
        <dbReference type="EMBL" id="GET20888.1"/>
    </source>
</evidence>
<feature type="transmembrane region" description="Helical" evidence="1">
    <location>
        <begin position="7"/>
        <end position="26"/>
    </location>
</feature>
<reference evidence="3 4" key="1">
    <citation type="submission" date="2018-03" db="EMBL/GenBank/DDBJ databases">
        <title>Genomic Encyclopedia of Archaeal and Bacterial Type Strains, Phase II (KMG-II): from individual species to whole genera.</title>
        <authorList>
            <person name="Goeker M."/>
        </authorList>
    </citation>
    <scope>NUCLEOTIDE SEQUENCE [LARGE SCALE GENOMIC DNA]</scope>
    <source>
        <strain evidence="3 4">DSM 27267</strain>
    </source>
</reference>
<dbReference type="Proteomes" id="UP000240621">
    <property type="component" value="Unassembled WGS sequence"/>
</dbReference>
<feature type="transmembrane region" description="Helical" evidence="1">
    <location>
        <begin position="76"/>
        <end position="94"/>
    </location>
</feature>
<sequence length="149" mass="16291">MSSKVTRILTIILWVMLALSAIFIVLLVDKIDTPQMDSMINLNLRWAYILFGIAAIVAVGFSVFHMFSSGEKAKKSLMAIGVLAAVVIIASLLASSEIPNFYGAQTMVQKGTLTPEVAKFTDTLLYTTYILFGGAVLSVIYSGLSRFWK</sequence>
<dbReference type="OrthoDB" id="1121549at2"/>
<reference evidence="2 5" key="2">
    <citation type="submission" date="2019-10" db="EMBL/GenBank/DDBJ databases">
        <title>Prolixibacter strains distinguished by the presence of nitrate reductase genes were adept at nitrate-dependent anaerobic corrosion of metallic iron and carbon steel.</title>
        <authorList>
            <person name="Iino T."/>
            <person name="Shono N."/>
            <person name="Ito K."/>
            <person name="Nakamura R."/>
            <person name="Sueoka K."/>
            <person name="Harayama S."/>
            <person name="Ohkuma M."/>
        </authorList>
    </citation>
    <scope>NUCLEOTIDE SEQUENCE [LARGE SCALE GENOMIC DNA]</scope>
    <source>
        <strain evidence="2 5">MIC1-1</strain>
    </source>
</reference>
<accession>A0A2P8CIF6</accession>
<organism evidence="3 4">
    <name type="scientific">Prolixibacter denitrificans</name>
    <dbReference type="NCBI Taxonomy" id="1541063"/>
    <lineage>
        <taxon>Bacteria</taxon>
        <taxon>Pseudomonadati</taxon>
        <taxon>Bacteroidota</taxon>
        <taxon>Bacteroidia</taxon>
        <taxon>Marinilabiliales</taxon>
        <taxon>Prolixibacteraceae</taxon>
        <taxon>Prolixibacter</taxon>
    </lineage>
</organism>
<comment type="caution">
    <text evidence="3">The sequence shown here is derived from an EMBL/GenBank/DDBJ whole genome shotgun (WGS) entry which is preliminary data.</text>
</comment>
<keyword evidence="1" id="KW-1133">Transmembrane helix</keyword>
<protein>
    <recommendedName>
        <fullName evidence="6">DUF4149 domain-containing protein</fullName>
    </recommendedName>
</protein>
<gene>
    <name evidence="3" type="ORF">CLV93_102514</name>
    <name evidence="2" type="ORF">JCM18694_11340</name>
</gene>
<evidence type="ECO:0000313" key="3">
    <source>
        <dbReference type="EMBL" id="PSK84723.1"/>
    </source>
</evidence>